<dbReference type="GO" id="GO:0019752">
    <property type="term" value="P:carboxylic acid metabolic process"/>
    <property type="evidence" value="ECO:0007669"/>
    <property type="project" value="UniProtKB-ARBA"/>
</dbReference>
<dbReference type="GO" id="GO:0046872">
    <property type="term" value="F:metal ion binding"/>
    <property type="evidence" value="ECO:0007669"/>
    <property type="project" value="UniProtKB-KW"/>
</dbReference>
<dbReference type="Gene3D" id="3.90.850.10">
    <property type="entry name" value="Fumarylacetoacetase-like, C-terminal domain"/>
    <property type="match status" value="1"/>
</dbReference>
<evidence type="ECO:0000256" key="1">
    <source>
        <dbReference type="ARBA" id="ARBA00001946"/>
    </source>
</evidence>
<evidence type="ECO:0000259" key="6">
    <source>
        <dbReference type="Pfam" id="PF10370"/>
    </source>
</evidence>
<sequence length="292" mass="31708">MRIASFILNGSQEVGLVSADGATVAPLAFDAERKRLGAQAVIDLLAAGRELPATGAALPLAEARLLAPLPRPRRNLWCVGRNYHAHAKELSASVFKDNDANPESWPIVFTKVPECVVGPRDDVLLPADVSSQIDYEAELAVVIGKGGKNIPRARALEHVFGYTVVNDVTARDVQMRHQQWDMGKSFDTFCPMGPWIATADEFDGTRTRVRCWVNGELRQDGPTENMIFDIPFLIETISRGITLYPGDVIATGTPAGVGMGMQPPRYLAAGDVVRVEVEGLGVIENTFVEEQA</sequence>
<dbReference type="EMBL" id="POQS01000002">
    <property type="protein sequence ID" value="PND34234.1"/>
    <property type="molecule type" value="Genomic_DNA"/>
</dbReference>
<evidence type="ECO:0000313" key="8">
    <source>
        <dbReference type="Proteomes" id="UP000235994"/>
    </source>
</evidence>
<feature type="domain" description="Fumarylacetoacetase-like C-terminal" evidence="5">
    <location>
        <begin position="76"/>
        <end position="287"/>
    </location>
</feature>
<evidence type="ECO:0000256" key="2">
    <source>
        <dbReference type="ARBA" id="ARBA00010211"/>
    </source>
</evidence>
<dbReference type="GO" id="GO:0018773">
    <property type="term" value="F:acetylpyruvate hydrolase activity"/>
    <property type="evidence" value="ECO:0007669"/>
    <property type="project" value="TreeGrafter"/>
</dbReference>
<dbReference type="SUPFAM" id="SSF56529">
    <property type="entry name" value="FAH"/>
    <property type="match status" value="1"/>
</dbReference>
<dbReference type="RefSeq" id="WP_102772303.1">
    <property type="nucleotide sequence ID" value="NZ_POQS01000002.1"/>
</dbReference>
<dbReference type="InterPro" id="IPR011234">
    <property type="entry name" value="Fumarylacetoacetase-like_C"/>
</dbReference>
<dbReference type="AlphaFoldDB" id="A0A2N8KLA3"/>
<keyword evidence="4 7" id="KW-0378">Hydrolase</keyword>
<dbReference type="GO" id="GO:0016853">
    <property type="term" value="F:isomerase activity"/>
    <property type="evidence" value="ECO:0007669"/>
    <property type="project" value="UniProtKB-ARBA"/>
</dbReference>
<dbReference type="Pfam" id="PF01557">
    <property type="entry name" value="FAA_hydrolase"/>
    <property type="match status" value="1"/>
</dbReference>
<dbReference type="Pfam" id="PF10370">
    <property type="entry name" value="Rv2993c-like_N"/>
    <property type="match status" value="1"/>
</dbReference>
<organism evidence="7 8">
    <name type="scientific">Achromobacter pulmonis</name>
    <dbReference type="NCBI Taxonomy" id="1389932"/>
    <lineage>
        <taxon>Bacteria</taxon>
        <taxon>Pseudomonadati</taxon>
        <taxon>Pseudomonadota</taxon>
        <taxon>Betaproteobacteria</taxon>
        <taxon>Burkholderiales</taxon>
        <taxon>Alcaligenaceae</taxon>
        <taxon>Achromobacter</taxon>
    </lineage>
</organism>
<evidence type="ECO:0000313" key="7">
    <source>
        <dbReference type="EMBL" id="PND34234.1"/>
    </source>
</evidence>
<accession>A0A2N8KLA3</accession>
<name>A0A2N8KLA3_9BURK</name>
<reference evidence="7 8" key="1">
    <citation type="submission" date="2018-01" db="EMBL/GenBank/DDBJ databases">
        <title>The draft genome of an aniline degradation strain ANB-1.</title>
        <authorList>
            <person name="Zhang L."/>
            <person name="Jiang J."/>
        </authorList>
    </citation>
    <scope>NUCLEOTIDE SEQUENCE [LARGE SCALE GENOMIC DNA]</scope>
    <source>
        <strain evidence="7 8">ANB-1</strain>
    </source>
</reference>
<comment type="caution">
    <text evidence="7">The sequence shown here is derived from an EMBL/GenBank/DDBJ whole genome shotgun (WGS) entry which is preliminary data.</text>
</comment>
<feature type="domain" description="Rv2993c-like N-terminal" evidence="6">
    <location>
        <begin position="1"/>
        <end position="68"/>
    </location>
</feature>
<keyword evidence="3" id="KW-0479">Metal-binding</keyword>
<dbReference type="InterPro" id="IPR036663">
    <property type="entry name" value="Fumarylacetoacetase_C_sf"/>
</dbReference>
<dbReference type="PANTHER" id="PTHR11820:SF7">
    <property type="entry name" value="ACYLPYRUVASE FAHD1, MITOCHONDRIAL"/>
    <property type="match status" value="1"/>
</dbReference>
<evidence type="ECO:0000256" key="4">
    <source>
        <dbReference type="ARBA" id="ARBA00022801"/>
    </source>
</evidence>
<dbReference type="FunFam" id="3.90.850.10:FF:000002">
    <property type="entry name" value="2-hydroxyhepta-2,4-diene-1,7-dioate isomerase"/>
    <property type="match status" value="1"/>
</dbReference>
<dbReference type="Proteomes" id="UP000235994">
    <property type="component" value="Unassembled WGS sequence"/>
</dbReference>
<dbReference type="InterPro" id="IPR018833">
    <property type="entry name" value="Rv2993c-like_N"/>
</dbReference>
<keyword evidence="8" id="KW-1185">Reference proteome</keyword>
<gene>
    <name evidence="7" type="ORF">C1I89_08335</name>
</gene>
<dbReference type="PANTHER" id="PTHR11820">
    <property type="entry name" value="ACYLPYRUVASE"/>
    <property type="match status" value="1"/>
</dbReference>
<evidence type="ECO:0000259" key="5">
    <source>
        <dbReference type="Pfam" id="PF01557"/>
    </source>
</evidence>
<comment type="cofactor">
    <cofactor evidence="1">
        <name>Mg(2+)</name>
        <dbReference type="ChEBI" id="CHEBI:18420"/>
    </cofactor>
</comment>
<evidence type="ECO:0000256" key="3">
    <source>
        <dbReference type="ARBA" id="ARBA00022723"/>
    </source>
</evidence>
<protein>
    <submittedName>
        <fullName evidence="7">Hydrolase</fullName>
    </submittedName>
</protein>
<proteinExistence type="inferred from homology"/>
<comment type="similarity">
    <text evidence="2">Belongs to the FAH family.</text>
</comment>